<organism evidence="2 3">
    <name type="scientific">Canariomyces notabilis</name>
    <dbReference type="NCBI Taxonomy" id="2074819"/>
    <lineage>
        <taxon>Eukaryota</taxon>
        <taxon>Fungi</taxon>
        <taxon>Dikarya</taxon>
        <taxon>Ascomycota</taxon>
        <taxon>Pezizomycotina</taxon>
        <taxon>Sordariomycetes</taxon>
        <taxon>Sordariomycetidae</taxon>
        <taxon>Sordariales</taxon>
        <taxon>Chaetomiaceae</taxon>
        <taxon>Canariomyces</taxon>
    </lineage>
</organism>
<evidence type="ECO:0000313" key="2">
    <source>
        <dbReference type="EMBL" id="KAK4112815.1"/>
    </source>
</evidence>
<reference evidence="2" key="1">
    <citation type="journal article" date="2023" name="Mol. Phylogenet. Evol.">
        <title>Genome-scale phylogeny and comparative genomics of the fungal order Sordariales.</title>
        <authorList>
            <person name="Hensen N."/>
            <person name="Bonometti L."/>
            <person name="Westerberg I."/>
            <person name="Brannstrom I.O."/>
            <person name="Guillou S."/>
            <person name="Cros-Aarteil S."/>
            <person name="Calhoun S."/>
            <person name="Haridas S."/>
            <person name="Kuo A."/>
            <person name="Mondo S."/>
            <person name="Pangilinan J."/>
            <person name="Riley R."/>
            <person name="LaButti K."/>
            <person name="Andreopoulos B."/>
            <person name="Lipzen A."/>
            <person name="Chen C."/>
            <person name="Yan M."/>
            <person name="Daum C."/>
            <person name="Ng V."/>
            <person name="Clum A."/>
            <person name="Steindorff A."/>
            <person name="Ohm R.A."/>
            <person name="Martin F."/>
            <person name="Silar P."/>
            <person name="Natvig D.O."/>
            <person name="Lalanne C."/>
            <person name="Gautier V."/>
            <person name="Ament-Velasquez S.L."/>
            <person name="Kruys A."/>
            <person name="Hutchinson M.I."/>
            <person name="Powell A.J."/>
            <person name="Barry K."/>
            <person name="Miller A.N."/>
            <person name="Grigoriev I.V."/>
            <person name="Debuchy R."/>
            <person name="Gladieux P."/>
            <person name="Hiltunen Thoren M."/>
            <person name="Johannesson H."/>
        </authorList>
    </citation>
    <scope>NUCLEOTIDE SEQUENCE</scope>
    <source>
        <strain evidence="2">CBS 508.74</strain>
    </source>
</reference>
<accession>A0AAN6TEF8</accession>
<proteinExistence type="predicted"/>
<dbReference type="GeneID" id="89941831"/>
<reference evidence="2" key="2">
    <citation type="submission" date="2023-05" db="EMBL/GenBank/DDBJ databases">
        <authorList>
            <consortium name="Lawrence Berkeley National Laboratory"/>
            <person name="Steindorff A."/>
            <person name="Hensen N."/>
            <person name="Bonometti L."/>
            <person name="Westerberg I."/>
            <person name="Brannstrom I.O."/>
            <person name="Guillou S."/>
            <person name="Cros-Aarteil S."/>
            <person name="Calhoun S."/>
            <person name="Haridas S."/>
            <person name="Kuo A."/>
            <person name="Mondo S."/>
            <person name="Pangilinan J."/>
            <person name="Riley R."/>
            <person name="Labutti K."/>
            <person name="Andreopoulos B."/>
            <person name="Lipzen A."/>
            <person name="Chen C."/>
            <person name="Yanf M."/>
            <person name="Daum C."/>
            <person name="Ng V."/>
            <person name="Clum A."/>
            <person name="Ohm R."/>
            <person name="Martin F."/>
            <person name="Silar P."/>
            <person name="Natvig D."/>
            <person name="Lalanne C."/>
            <person name="Gautier V."/>
            <person name="Ament-Velasquez S.L."/>
            <person name="Kruys A."/>
            <person name="Hutchinson M.I."/>
            <person name="Powell A.J."/>
            <person name="Barry K."/>
            <person name="Miller A.N."/>
            <person name="Grigoriev I.V."/>
            <person name="Debuchy R."/>
            <person name="Gladieux P."/>
            <person name="Thoren M.H."/>
            <person name="Johannesson H."/>
        </authorList>
    </citation>
    <scope>NUCLEOTIDE SEQUENCE</scope>
    <source>
        <strain evidence="2">CBS 508.74</strain>
    </source>
</reference>
<evidence type="ECO:0000313" key="3">
    <source>
        <dbReference type="Proteomes" id="UP001302812"/>
    </source>
</evidence>
<dbReference type="EMBL" id="MU853341">
    <property type="protein sequence ID" value="KAK4112815.1"/>
    <property type="molecule type" value="Genomic_DNA"/>
</dbReference>
<comment type="caution">
    <text evidence="2">The sequence shown here is derived from an EMBL/GenBank/DDBJ whole genome shotgun (WGS) entry which is preliminary data.</text>
</comment>
<sequence length="457" mass="50551">MGTVDQSKKISVELGPISDSAARWWAAVLAPNQGWVTGIQHECDLLPAPWSISIAKNGNSSTFVLSRTSIQGEPSFSDSLSPASSSAAVQHILSYSAYHGIQDQSRVAFTAALMLPTASRIKQTIVLSALQRPPLDISNSNDPPPNSNSDPELPPWGQDVHQLDRLLTLSCSNFLQSLLSSVVFEPGIPCNCCGARAQGTFAALDKIQLNLQALTGALMARNARLGFLWLGATLLGLHDFVLRWMRAMYYPLDLTLAGWTDTLMSFIQERVADPVVVNEAVARADEARLLFLSQAMDHKQPPIVAFQPFGFTSLVDCGLEVREHAQCRGKHGLYYSGWAWNCRDTWTEADHTPHSYDSETMMNALISKPDVLENDEADDVEIIVDYSQMNREKDPSETVTRSIFMWLRERMASQSRKGRSENTNGSTIWWTQTMRVPLRKVTGGRLTPSELAELARG</sequence>
<gene>
    <name evidence="2" type="ORF">N656DRAFT_798004</name>
</gene>
<protein>
    <submittedName>
        <fullName evidence="2">Uncharacterized protein</fullName>
    </submittedName>
</protein>
<dbReference type="AlphaFoldDB" id="A0AAN6TEF8"/>
<feature type="region of interest" description="Disordered" evidence="1">
    <location>
        <begin position="134"/>
        <end position="155"/>
    </location>
</feature>
<feature type="compositionally biased region" description="Low complexity" evidence="1">
    <location>
        <begin position="134"/>
        <end position="151"/>
    </location>
</feature>
<dbReference type="Proteomes" id="UP001302812">
    <property type="component" value="Unassembled WGS sequence"/>
</dbReference>
<name>A0AAN6TEF8_9PEZI</name>
<evidence type="ECO:0000256" key="1">
    <source>
        <dbReference type="SAM" id="MobiDB-lite"/>
    </source>
</evidence>
<keyword evidence="3" id="KW-1185">Reference proteome</keyword>
<dbReference type="RefSeq" id="XP_064670385.1">
    <property type="nucleotide sequence ID" value="XM_064817706.1"/>
</dbReference>